<keyword evidence="1" id="KW-0812">Transmembrane</keyword>
<feature type="transmembrane region" description="Helical" evidence="1">
    <location>
        <begin position="493"/>
        <end position="516"/>
    </location>
</feature>
<keyword evidence="1" id="KW-1133">Transmembrane helix</keyword>
<dbReference type="EMBL" id="RDQH01000333">
    <property type="protein sequence ID" value="RXH95235.1"/>
    <property type="molecule type" value="Genomic_DNA"/>
</dbReference>
<dbReference type="AlphaFoldDB" id="A0A498JJP8"/>
<protein>
    <submittedName>
        <fullName evidence="2">Uncharacterized protein</fullName>
    </submittedName>
</protein>
<proteinExistence type="predicted"/>
<evidence type="ECO:0000313" key="2">
    <source>
        <dbReference type="EMBL" id="RXH95235.1"/>
    </source>
</evidence>
<reference evidence="2 3" key="1">
    <citation type="submission" date="2018-10" db="EMBL/GenBank/DDBJ databases">
        <title>A high-quality apple genome assembly.</title>
        <authorList>
            <person name="Hu J."/>
        </authorList>
    </citation>
    <scope>NUCLEOTIDE SEQUENCE [LARGE SCALE GENOMIC DNA]</scope>
    <source>
        <strain evidence="3">cv. HFTH1</strain>
        <tissue evidence="2">Young leaf</tissue>
    </source>
</reference>
<organism evidence="2 3">
    <name type="scientific">Malus domestica</name>
    <name type="common">Apple</name>
    <name type="synonym">Pyrus malus</name>
    <dbReference type="NCBI Taxonomy" id="3750"/>
    <lineage>
        <taxon>Eukaryota</taxon>
        <taxon>Viridiplantae</taxon>
        <taxon>Streptophyta</taxon>
        <taxon>Embryophyta</taxon>
        <taxon>Tracheophyta</taxon>
        <taxon>Spermatophyta</taxon>
        <taxon>Magnoliopsida</taxon>
        <taxon>eudicotyledons</taxon>
        <taxon>Gunneridae</taxon>
        <taxon>Pentapetalae</taxon>
        <taxon>rosids</taxon>
        <taxon>fabids</taxon>
        <taxon>Rosales</taxon>
        <taxon>Rosaceae</taxon>
        <taxon>Amygdaloideae</taxon>
        <taxon>Maleae</taxon>
        <taxon>Malus</taxon>
    </lineage>
</organism>
<comment type="caution">
    <text evidence="2">The sequence shown here is derived from an EMBL/GenBank/DDBJ whole genome shotgun (WGS) entry which is preliminary data.</text>
</comment>
<evidence type="ECO:0000313" key="3">
    <source>
        <dbReference type="Proteomes" id="UP000290289"/>
    </source>
</evidence>
<accession>A0A498JJP8</accession>
<keyword evidence="1" id="KW-0472">Membrane</keyword>
<dbReference type="Proteomes" id="UP000290289">
    <property type="component" value="Chromosome 7"/>
</dbReference>
<name>A0A498JJP8_MALDO</name>
<gene>
    <name evidence="2" type="ORF">DVH24_024919</name>
</gene>
<keyword evidence="3" id="KW-1185">Reference proteome</keyword>
<sequence length="694" mass="79954">MDTDIVDITVLSPISLVLTLLTLELSNLHGTRPPMCHPPRWLYGRVASRCCLLGYGLQILTAVFLPFEDFYIISGHFQTVSSKENMQYHFKASCTVDFVLMPLMTHTNILSYEDIILALTSAYWSSEAMHLYRVIATFFHKSGLKESDSALIALYLHLKPVEKFMEIFENMWISWITQLIGMHHKEALNMQLIGIDSIVLRSAFGKHGDSEECLTWCHFNVTCNVDLMAALFGYFSGPTTSMSHAHVLPPVATFIHGLLFHLHKHELDNISVGMITPVAATLHYWLNVDVVFVAKWVGKNLFHYHDKARVPSGNMRDILDFGRWFSLVYMEFITNGWKFYSVRHEWDHNTPLLALALVNMIHILYGEGVQLLLSQGGHGSNTREWMSNYLIYIWIRPICSVVHHMTNPFGGVPKCFDYWKGLGNLALFLHYKKRKYGMPRAHLLLYLRDYQVVQLTMPNVSSKLGSDSDTIGLHSTIMEFLHGWKISSDCMGVWLSSLTSFGILLIAMVSLSLHIFRNWVCKLWEHLFMSTNSVLIIRSATSWIDHPMGVTKPKNLNTNIRRWLLLTTSTETWVPASQNVENYLDNTCHSFGELVVGDAPTPIVILFDAVKIRVLNYFLPSQRYQLLIFIFWVNTLKKLWMDMIRDLKTIQKLILYMRMVLHWTKWLTSFPIAECFFPSLRGLRTSLILRGRDC</sequence>
<evidence type="ECO:0000256" key="1">
    <source>
        <dbReference type="SAM" id="Phobius"/>
    </source>
</evidence>